<evidence type="ECO:0000313" key="7">
    <source>
        <dbReference type="Proteomes" id="UP000811844"/>
    </source>
</evidence>
<dbReference type="PANTHER" id="PTHR14969:SF13">
    <property type="entry name" value="AT30094P"/>
    <property type="match status" value="1"/>
</dbReference>
<dbReference type="InterPro" id="IPR036938">
    <property type="entry name" value="PAP2/HPO_sf"/>
</dbReference>
<protein>
    <recommendedName>
        <fullName evidence="1">undecaprenyl-diphosphate phosphatase</fullName>
        <ecNumber evidence="1">3.6.1.27</ecNumber>
    </recommendedName>
    <alternativeName>
        <fullName evidence="2">Undecaprenyl pyrophosphate phosphatase</fullName>
    </alternativeName>
</protein>
<comment type="caution">
    <text evidence="6">The sequence shown here is derived from an EMBL/GenBank/DDBJ whole genome shotgun (WGS) entry which is preliminary data.</text>
</comment>
<keyword evidence="4" id="KW-0732">Signal</keyword>
<dbReference type="PANTHER" id="PTHR14969">
    <property type="entry name" value="SPHINGOSINE-1-PHOSPHATE PHOSPHOHYDROLASE"/>
    <property type="match status" value="1"/>
</dbReference>
<dbReference type="EC" id="3.6.1.27" evidence="1"/>
<dbReference type="CDD" id="cd03394">
    <property type="entry name" value="PAP2_like_5"/>
    <property type="match status" value="1"/>
</dbReference>
<dbReference type="InterPro" id="IPR000326">
    <property type="entry name" value="PAP2/HPO"/>
</dbReference>
<evidence type="ECO:0000259" key="5">
    <source>
        <dbReference type="SMART" id="SM00014"/>
    </source>
</evidence>
<evidence type="ECO:0000256" key="2">
    <source>
        <dbReference type="ARBA" id="ARBA00032707"/>
    </source>
</evidence>
<evidence type="ECO:0000256" key="1">
    <source>
        <dbReference type="ARBA" id="ARBA00012374"/>
    </source>
</evidence>
<evidence type="ECO:0000313" key="6">
    <source>
        <dbReference type="EMBL" id="MBR9728513.1"/>
    </source>
</evidence>
<accession>A0ABS5I3B2</accession>
<proteinExistence type="predicted"/>
<gene>
    <name evidence="6" type="ORF">G3R48_11055</name>
</gene>
<name>A0ABS5I3B2_9GAMM</name>
<dbReference type="Gene3D" id="1.20.144.10">
    <property type="entry name" value="Phosphatidic acid phosphatase type 2/haloperoxidase"/>
    <property type="match status" value="1"/>
</dbReference>
<dbReference type="SUPFAM" id="SSF48317">
    <property type="entry name" value="Acid phosphatase/Vanadium-dependent haloperoxidase"/>
    <property type="match status" value="1"/>
</dbReference>
<keyword evidence="7" id="KW-1185">Reference proteome</keyword>
<dbReference type="EMBL" id="JAAIKR010000010">
    <property type="protein sequence ID" value="MBR9728513.1"/>
    <property type="molecule type" value="Genomic_DNA"/>
</dbReference>
<feature type="domain" description="Phosphatidic acid phosphatase type 2/haloperoxidase" evidence="5">
    <location>
        <begin position="52"/>
        <end position="152"/>
    </location>
</feature>
<comment type="catalytic activity">
    <reaction evidence="3">
        <text>di-trans,octa-cis-undecaprenyl diphosphate + H2O = di-trans,octa-cis-undecaprenyl phosphate + phosphate + H(+)</text>
        <dbReference type="Rhea" id="RHEA:28094"/>
        <dbReference type="ChEBI" id="CHEBI:15377"/>
        <dbReference type="ChEBI" id="CHEBI:15378"/>
        <dbReference type="ChEBI" id="CHEBI:43474"/>
        <dbReference type="ChEBI" id="CHEBI:58405"/>
        <dbReference type="ChEBI" id="CHEBI:60392"/>
        <dbReference type="EC" id="3.6.1.27"/>
    </reaction>
</comment>
<feature type="signal peptide" evidence="4">
    <location>
        <begin position="1"/>
        <end position="22"/>
    </location>
</feature>
<dbReference type="Pfam" id="PF01569">
    <property type="entry name" value="PAP2"/>
    <property type="match status" value="1"/>
</dbReference>
<evidence type="ECO:0000256" key="3">
    <source>
        <dbReference type="ARBA" id="ARBA00047594"/>
    </source>
</evidence>
<dbReference type="SMART" id="SM00014">
    <property type="entry name" value="acidPPc"/>
    <property type="match status" value="1"/>
</dbReference>
<evidence type="ECO:0000256" key="4">
    <source>
        <dbReference type="SAM" id="SignalP"/>
    </source>
</evidence>
<feature type="chain" id="PRO_5046739156" description="undecaprenyl-diphosphate phosphatase" evidence="4">
    <location>
        <begin position="23"/>
        <end position="177"/>
    </location>
</feature>
<dbReference type="Proteomes" id="UP000811844">
    <property type="component" value="Unassembled WGS sequence"/>
</dbReference>
<organism evidence="6 7">
    <name type="scientific">Shewanella intestini</name>
    <dbReference type="NCBI Taxonomy" id="2017544"/>
    <lineage>
        <taxon>Bacteria</taxon>
        <taxon>Pseudomonadati</taxon>
        <taxon>Pseudomonadota</taxon>
        <taxon>Gammaproteobacteria</taxon>
        <taxon>Alteromonadales</taxon>
        <taxon>Shewanellaceae</taxon>
        <taxon>Shewanella</taxon>
    </lineage>
</organism>
<sequence>MLKKTSAILTLTLSLMTPVVSAGNLEQSGDVLHLALPLTALSATLLIEDDYQGMWQLAATLASSRVGVEALKYTVDKDRPDGSGNDSFPSGHSADSFAAATFIYRRYGWEYGVPAYVASSYVAYSRVASDKHETSDVLAGAAIGALAGWYFTQPFKGVNITPIAYNGTYGVYVSGQF</sequence>
<reference evidence="6 7" key="1">
    <citation type="submission" date="2020-02" db="EMBL/GenBank/DDBJ databases">
        <title>Shewanella WXL01 sp. nov., a marine bacterium isolated from green algae in Luhuitou Fringing Reef (Northern South China Sea).</title>
        <authorList>
            <person name="Wang X."/>
        </authorList>
    </citation>
    <scope>NUCLEOTIDE SEQUENCE [LARGE SCALE GENOMIC DNA]</scope>
    <source>
        <strain evidence="6 7">MCCC 1A01895</strain>
    </source>
</reference>